<accession>A0A1H2AF76</accession>
<keyword evidence="9" id="KW-1185">Reference proteome</keyword>
<feature type="transmembrane region" description="Helical" evidence="7">
    <location>
        <begin position="12"/>
        <end position="35"/>
    </location>
</feature>
<dbReference type="InterPro" id="IPR051907">
    <property type="entry name" value="DoxX-like_oxidoreductase"/>
</dbReference>
<keyword evidence="5 7" id="KW-1133">Transmembrane helix</keyword>
<comment type="subcellular location">
    <subcellularLocation>
        <location evidence="1">Cell membrane</location>
        <topology evidence="1">Multi-pass membrane protein</topology>
    </subcellularLocation>
</comment>
<dbReference type="AlphaFoldDB" id="A0A1H2AF76"/>
<dbReference type="PANTHER" id="PTHR33452">
    <property type="entry name" value="OXIDOREDUCTASE CATD-RELATED"/>
    <property type="match status" value="1"/>
</dbReference>
<dbReference type="PANTHER" id="PTHR33452:SF4">
    <property type="entry name" value="BLL4328 PROTEIN"/>
    <property type="match status" value="1"/>
</dbReference>
<keyword evidence="4 7" id="KW-0812">Transmembrane</keyword>
<organism evidence="8 9">
    <name type="scientific">Bradyrhizobium canariense</name>
    <dbReference type="NCBI Taxonomy" id="255045"/>
    <lineage>
        <taxon>Bacteria</taxon>
        <taxon>Pseudomonadati</taxon>
        <taxon>Pseudomonadota</taxon>
        <taxon>Alphaproteobacteria</taxon>
        <taxon>Hyphomicrobiales</taxon>
        <taxon>Nitrobacteraceae</taxon>
        <taxon>Bradyrhizobium</taxon>
    </lineage>
</organism>
<evidence type="ECO:0000256" key="3">
    <source>
        <dbReference type="ARBA" id="ARBA00022475"/>
    </source>
</evidence>
<keyword evidence="3" id="KW-1003">Cell membrane</keyword>
<dbReference type="EMBL" id="LT629750">
    <property type="protein sequence ID" value="SDT44412.1"/>
    <property type="molecule type" value="Genomic_DNA"/>
</dbReference>
<feature type="transmembrane region" description="Helical" evidence="7">
    <location>
        <begin position="47"/>
        <end position="66"/>
    </location>
</feature>
<evidence type="ECO:0000256" key="6">
    <source>
        <dbReference type="ARBA" id="ARBA00023136"/>
    </source>
</evidence>
<name>A0A1H2AF76_9BRAD</name>
<evidence type="ECO:0000313" key="9">
    <source>
        <dbReference type="Proteomes" id="UP000243904"/>
    </source>
</evidence>
<protein>
    <submittedName>
        <fullName evidence="8">Putative oxidoreductase</fullName>
    </submittedName>
</protein>
<evidence type="ECO:0000256" key="1">
    <source>
        <dbReference type="ARBA" id="ARBA00004651"/>
    </source>
</evidence>
<evidence type="ECO:0000256" key="4">
    <source>
        <dbReference type="ARBA" id="ARBA00022692"/>
    </source>
</evidence>
<gene>
    <name evidence="8" type="ORF">SAMN05444158_6103</name>
</gene>
<comment type="similarity">
    <text evidence="2">Belongs to the DoxX family.</text>
</comment>
<reference evidence="9" key="1">
    <citation type="submission" date="2016-10" db="EMBL/GenBank/DDBJ databases">
        <authorList>
            <person name="Varghese N."/>
            <person name="Submissions S."/>
        </authorList>
    </citation>
    <scope>NUCLEOTIDE SEQUENCE [LARGE SCALE GENOMIC DNA]</scope>
    <source>
        <strain evidence="9">GAS369</strain>
    </source>
</reference>
<dbReference type="Pfam" id="PF07681">
    <property type="entry name" value="DoxX"/>
    <property type="match status" value="1"/>
</dbReference>
<evidence type="ECO:0000256" key="7">
    <source>
        <dbReference type="SAM" id="Phobius"/>
    </source>
</evidence>
<sequence>MNETMSAWTPRVLSVLRIITGLMIIQHGMAKIIGFPVYPPYAAVKPLSLIGAAGFIELVGGALLILGLWTQPVAFILSGEMAFAYFIAHFPKGFHPLLNGGTLAIMYCFTCLYLSTAGAGPWSVDAAMKKA</sequence>
<feature type="transmembrane region" description="Helical" evidence="7">
    <location>
        <begin position="103"/>
        <end position="124"/>
    </location>
</feature>
<keyword evidence="6 7" id="KW-0472">Membrane</keyword>
<dbReference type="InterPro" id="IPR032808">
    <property type="entry name" value="DoxX"/>
</dbReference>
<proteinExistence type="inferred from homology"/>
<dbReference type="RefSeq" id="WP_146689935.1">
    <property type="nucleotide sequence ID" value="NZ_LT629750.1"/>
</dbReference>
<dbReference type="Proteomes" id="UP000243904">
    <property type="component" value="Chromosome I"/>
</dbReference>
<evidence type="ECO:0000256" key="2">
    <source>
        <dbReference type="ARBA" id="ARBA00006679"/>
    </source>
</evidence>
<dbReference type="GO" id="GO:0005886">
    <property type="term" value="C:plasma membrane"/>
    <property type="evidence" value="ECO:0007669"/>
    <property type="project" value="UniProtKB-SubCell"/>
</dbReference>
<evidence type="ECO:0000256" key="5">
    <source>
        <dbReference type="ARBA" id="ARBA00022989"/>
    </source>
</evidence>
<evidence type="ECO:0000313" key="8">
    <source>
        <dbReference type="EMBL" id="SDT44412.1"/>
    </source>
</evidence>